<evidence type="ECO:0000259" key="3">
    <source>
        <dbReference type="PROSITE" id="PS50043"/>
    </source>
</evidence>
<accession>A0A1E5PMT2</accession>
<dbReference type="PROSITE" id="PS50043">
    <property type="entry name" value="HTH_LUXR_2"/>
    <property type="match status" value="1"/>
</dbReference>
<keyword evidence="5" id="KW-1185">Reference proteome</keyword>
<dbReference type="GO" id="GO:0003677">
    <property type="term" value="F:DNA binding"/>
    <property type="evidence" value="ECO:0007669"/>
    <property type="project" value="UniProtKB-KW"/>
</dbReference>
<dbReference type="OrthoDB" id="4865864at2"/>
<dbReference type="PANTHER" id="PTHR43214">
    <property type="entry name" value="TWO-COMPONENT RESPONSE REGULATOR"/>
    <property type="match status" value="1"/>
</dbReference>
<dbReference type="Proteomes" id="UP000095705">
    <property type="component" value="Unassembled WGS sequence"/>
</dbReference>
<keyword evidence="1" id="KW-0238">DNA-binding</keyword>
<protein>
    <recommendedName>
        <fullName evidence="3">HTH luxR-type domain-containing protein</fullName>
    </recommendedName>
</protein>
<feature type="region of interest" description="Disordered" evidence="2">
    <location>
        <begin position="52"/>
        <end position="88"/>
    </location>
</feature>
<sequence>MARVVQRRVVELSGKRCCESCGAPPQPVTALAEAVDRMHKALGEVQDALEAQEQMIEDLRTDTGDAQRTDPDPVSLPADPTSREPLSSLTAREREILVLVSQGKSNRRVASSLGISEKTVRNHLSAVFSKVGASDRTQAVVMGIRGGIVSIGE</sequence>
<dbReference type="InterPro" id="IPR036388">
    <property type="entry name" value="WH-like_DNA-bd_sf"/>
</dbReference>
<dbReference type="EMBL" id="MEHK01000001">
    <property type="protein sequence ID" value="OEJ30886.1"/>
    <property type="molecule type" value="Genomic_DNA"/>
</dbReference>
<evidence type="ECO:0000256" key="1">
    <source>
        <dbReference type="ARBA" id="ARBA00023125"/>
    </source>
</evidence>
<name>A0A1E5PMT2_9ACTN</name>
<comment type="caution">
    <text evidence="4">The sequence shown here is derived from an EMBL/GenBank/DDBJ whole genome shotgun (WGS) entry which is preliminary data.</text>
</comment>
<dbReference type="CDD" id="cd06170">
    <property type="entry name" value="LuxR_C_like"/>
    <property type="match status" value="1"/>
</dbReference>
<dbReference type="Gene3D" id="1.10.10.10">
    <property type="entry name" value="Winged helix-like DNA-binding domain superfamily/Winged helix DNA-binding domain"/>
    <property type="match status" value="1"/>
</dbReference>
<dbReference type="AlphaFoldDB" id="A0A1E5PMT2"/>
<evidence type="ECO:0000313" key="4">
    <source>
        <dbReference type="EMBL" id="OEJ30886.1"/>
    </source>
</evidence>
<dbReference type="STRING" id="36818.BGK67_05565"/>
<dbReference type="SMART" id="SM00421">
    <property type="entry name" value="HTH_LUXR"/>
    <property type="match status" value="1"/>
</dbReference>
<dbReference type="PROSITE" id="PS00622">
    <property type="entry name" value="HTH_LUXR_1"/>
    <property type="match status" value="1"/>
</dbReference>
<evidence type="ECO:0000313" key="5">
    <source>
        <dbReference type="Proteomes" id="UP000095705"/>
    </source>
</evidence>
<proteinExistence type="predicted"/>
<dbReference type="PRINTS" id="PR00038">
    <property type="entry name" value="HTHLUXR"/>
</dbReference>
<dbReference type="SUPFAM" id="SSF46894">
    <property type="entry name" value="C-terminal effector domain of the bipartite response regulators"/>
    <property type="match status" value="1"/>
</dbReference>
<reference evidence="4 5" key="1">
    <citation type="submission" date="2016-08" db="EMBL/GenBank/DDBJ databases">
        <title>The complete genome of Streptomyces subrutilus 10-1-1.</title>
        <authorList>
            <person name="Chen X."/>
        </authorList>
    </citation>
    <scope>NUCLEOTIDE SEQUENCE [LARGE SCALE GENOMIC DNA]</scope>
    <source>
        <strain evidence="4 5">10-1-1</strain>
    </source>
</reference>
<evidence type="ECO:0000256" key="2">
    <source>
        <dbReference type="SAM" id="MobiDB-lite"/>
    </source>
</evidence>
<gene>
    <name evidence="4" type="ORF">BGK67_05565</name>
</gene>
<feature type="domain" description="HTH luxR-type" evidence="3">
    <location>
        <begin position="82"/>
        <end position="147"/>
    </location>
</feature>
<dbReference type="InterPro" id="IPR039420">
    <property type="entry name" value="WalR-like"/>
</dbReference>
<dbReference type="Pfam" id="PF00196">
    <property type="entry name" value="GerE"/>
    <property type="match status" value="1"/>
</dbReference>
<dbReference type="InterPro" id="IPR000792">
    <property type="entry name" value="Tscrpt_reg_LuxR_C"/>
</dbReference>
<dbReference type="GO" id="GO:0006355">
    <property type="term" value="P:regulation of DNA-templated transcription"/>
    <property type="evidence" value="ECO:0007669"/>
    <property type="project" value="InterPro"/>
</dbReference>
<feature type="compositionally biased region" description="Basic and acidic residues" evidence="2">
    <location>
        <begin position="57"/>
        <end position="71"/>
    </location>
</feature>
<dbReference type="InterPro" id="IPR016032">
    <property type="entry name" value="Sig_transdc_resp-reg_C-effctor"/>
</dbReference>
<organism evidence="4 5">
    <name type="scientific">Streptomyces subrutilus</name>
    <dbReference type="NCBI Taxonomy" id="36818"/>
    <lineage>
        <taxon>Bacteria</taxon>
        <taxon>Bacillati</taxon>
        <taxon>Actinomycetota</taxon>
        <taxon>Actinomycetes</taxon>
        <taxon>Kitasatosporales</taxon>
        <taxon>Streptomycetaceae</taxon>
        <taxon>Streptomyces</taxon>
    </lineage>
</organism>